<dbReference type="InterPro" id="IPR004170">
    <property type="entry name" value="WWE_dom"/>
</dbReference>
<organism evidence="3 4">
    <name type="scientific">Marchantia polymorpha</name>
    <name type="common">Common liverwort</name>
    <name type="synonym">Marchantia aquatica</name>
    <dbReference type="NCBI Taxonomy" id="3197"/>
    <lineage>
        <taxon>Eukaryota</taxon>
        <taxon>Viridiplantae</taxon>
        <taxon>Streptophyta</taxon>
        <taxon>Embryophyta</taxon>
        <taxon>Marchantiophyta</taxon>
        <taxon>Marchantiopsida</taxon>
        <taxon>Marchantiidae</taxon>
        <taxon>Marchantiales</taxon>
        <taxon>Marchantiaceae</taxon>
        <taxon>Marchantia</taxon>
    </lineage>
</organism>
<name>A0A2R6WY37_MARPO</name>
<keyword evidence="4" id="KW-1185">Reference proteome</keyword>
<accession>A0A2R6WY37</accession>
<evidence type="ECO:0000256" key="1">
    <source>
        <dbReference type="SAM" id="MobiDB-lite"/>
    </source>
</evidence>
<feature type="region of interest" description="Disordered" evidence="1">
    <location>
        <begin position="152"/>
        <end position="174"/>
    </location>
</feature>
<proteinExistence type="predicted"/>
<reference evidence="4" key="1">
    <citation type="journal article" date="2017" name="Cell">
        <title>Insights into land plant evolution garnered from the Marchantia polymorpha genome.</title>
        <authorList>
            <person name="Bowman J.L."/>
            <person name="Kohchi T."/>
            <person name="Yamato K.T."/>
            <person name="Jenkins J."/>
            <person name="Shu S."/>
            <person name="Ishizaki K."/>
            <person name="Yamaoka S."/>
            <person name="Nishihama R."/>
            <person name="Nakamura Y."/>
            <person name="Berger F."/>
            <person name="Adam C."/>
            <person name="Aki S.S."/>
            <person name="Althoff F."/>
            <person name="Araki T."/>
            <person name="Arteaga-Vazquez M.A."/>
            <person name="Balasubrmanian S."/>
            <person name="Barry K."/>
            <person name="Bauer D."/>
            <person name="Boehm C.R."/>
            <person name="Briginshaw L."/>
            <person name="Caballero-Perez J."/>
            <person name="Catarino B."/>
            <person name="Chen F."/>
            <person name="Chiyoda S."/>
            <person name="Chovatia M."/>
            <person name="Davies K.M."/>
            <person name="Delmans M."/>
            <person name="Demura T."/>
            <person name="Dierschke T."/>
            <person name="Dolan L."/>
            <person name="Dorantes-Acosta A.E."/>
            <person name="Eklund D.M."/>
            <person name="Florent S.N."/>
            <person name="Flores-Sandoval E."/>
            <person name="Fujiyama A."/>
            <person name="Fukuzawa H."/>
            <person name="Galik B."/>
            <person name="Grimanelli D."/>
            <person name="Grimwood J."/>
            <person name="Grossniklaus U."/>
            <person name="Hamada T."/>
            <person name="Haseloff J."/>
            <person name="Hetherington A.J."/>
            <person name="Higo A."/>
            <person name="Hirakawa Y."/>
            <person name="Hundley H.N."/>
            <person name="Ikeda Y."/>
            <person name="Inoue K."/>
            <person name="Inoue S.I."/>
            <person name="Ishida S."/>
            <person name="Jia Q."/>
            <person name="Kakita M."/>
            <person name="Kanazawa T."/>
            <person name="Kawai Y."/>
            <person name="Kawashima T."/>
            <person name="Kennedy M."/>
            <person name="Kinose K."/>
            <person name="Kinoshita T."/>
            <person name="Kohara Y."/>
            <person name="Koide E."/>
            <person name="Komatsu K."/>
            <person name="Kopischke S."/>
            <person name="Kubo M."/>
            <person name="Kyozuka J."/>
            <person name="Lagercrantz U."/>
            <person name="Lin S.S."/>
            <person name="Lindquist E."/>
            <person name="Lipzen A.M."/>
            <person name="Lu C.W."/>
            <person name="De Luna E."/>
            <person name="Martienssen R.A."/>
            <person name="Minamino N."/>
            <person name="Mizutani M."/>
            <person name="Mizutani M."/>
            <person name="Mochizuki N."/>
            <person name="Monte I."/>
            <person name="Mosher R."/>
            <person name="Nagasaki H."/>
            <person name="Nakagami H."/>
            <person name="Naramoto S."/>
            <person name="Nishitani K."/>
            <person name="Ohtani M."/>
            <person name="Okamoto T."/>
            <person name="Okumura M."/>
            <person name="Phillips J."/>
            <person name="Pollak B."/>
            <person name="Reinders A."/>
            <person name="Rovekamp M."/>
            <person name="Sano R."/>
            <person name="Sawa S."/>
            <person name="Schmid M.W."/>
            <person name="Shirakawa M."/>
            <person name="Solano R."/>
            <person name="Spunde A."/>
            <person name="Suetsugu N."/>
            <person name="Sugano S."/>
            <person name="Sugiyama A."/>
            <person name="Sun R."/>
            <person name="Suzuki Y."/>
            <person name="Takenaka M."/>
            <person name="Takezawa D."/>
            <person name="Tomogane H."/>
            <person name="Tsuzuki M."/>
            <person name="Ueda T."/>
            <person name="Umeda M."/>
            <person name="Ward J.M."/>
            <person name="Watanabe Y."/>
            <person name="Yazaki K."/>
            <person name="Yokoyama R."/>
            <person name="Yoshitake Y."/>
            <person name="Yotsui I."/>
            <person name="Zachgo S."/>
            <person name="Schmutz J."/>
        </authorList>
    </citation>
    <scope>NUCLEOTIDE SEQUENCE [LARGE SCALE GENOMIC DNA]</scope>
    <source>
        <strain evidence="4">Tak-1</strain>
    </source>
</reference>
<evidence type="ECO:0000259" key="2">
    <source>
        <dbReference type="Pfam" id="PF02825"/>
    </source>
</evidence>
<dbReference type="AlphaFoldDB" id="A0A2R6WY37"/>
<evidence type="ECO:0000313" key="3">
    <source>
        <dbReference type="EMBL" id="PTQ38760.1"/>
    </source>
</evidence>
<dbReference type="Gene3D" id="3.30.720.50">
    <property type="match status" value="1"/>
</dbReference>
<dbReference type="SUPFAM" id="SSF117839">
    <property type="entry name" value="WWE domain"/>
    <property type="match status" value="1"/>
</dbReference>
<dbReference type="Proteomes" id="UP000244005">
    <property type="component" value="Unassembled WGS sequence"/>
</dbReference>
<sequence>MCILQPCADPQEAGVWWREDVSWRKYGSAHQKQIRKGLSSGAKALDLGRIKSSVHPKGARYTVNLQKMEQVAVNSGQIRPIKIINRKAVQAVVSKTPPQPALAPPPPPQQKNPVIVHYKDSSGVLKLYDQDTAKVLLRAIASGQSWLVRASSRKATITPSVTTASSWKSDSDWN</sequence>
<feature type="compositionally biased region" description="Polar residues" evidence="1">
    <location>
        <begin position="153"/>
        <end position="168"/>
    </location>
</feature>
<gene>
    <name evidence="3" type="ORF">MARPO_0049s0051</name>
</gene>
<dbReference type="InterPro" id="IPR037197">
    <property type="entry name" value="WWE_dom_sf"/>
</dbReference>
<dbReference type="OMA" id="HTNGATY"/>
<protein>
    <recommendedName>
        <fullName evidence="2">WWE domain-containing protein</fullName>
    </recommendedName>
</protein>
<dbReference type="OrthoDB" id="2012651at2759"/>
<feature type="domain" description="WWE" evidence="2">
    <location>
        <begin position="15"/>
        <end position="82"/>
    </location>
</feature>
<dbReference type="Pfam" id="PF02825">
    <property type="entry name" value="WWE"/>
    <property type="match status" value="1"/>
</dbReference>
<dbReference type="EMBL" id="KZ772721">
    <property type="protein sequence ID" value="PTQ38760.1"/>
    <property type="molecule type" value="Genomic_DNA"/>
</dbReference>
<evidence type="ECO:0000313" key="4">
    <source>
        <dbReference type="Proteomes" id="UP000244005"/>
    </source>
</evidence>
<dbReference type="Gramene" id="Mp3g19830.1">
    <property type="protein sequence ID" value="Mp3g19830.1.cds"/>
    <property type="gene ID" value="Mp3g19830"/>
</dbReference>